<dbReference type="SUPFAM" id="SSF56935">
    <property type="entry name" value="Porins"/>
    <property type="match status" value="1"/>
</dbReference>
<dbReference type="InterPro" id="IPR023614">
    <property type="entry name" value="Porin_dom_sf"/>
</dbReference>
<dbReference type="Gene3D" id="2.40.160.10">
    <property type="entry name" value="Porin"/>
    <property type="match status" value="1"/>
</dbReference>
<organism evidence="1 2">
    <name type="scientific">Carboxylicivirga sediminis</name>
    <dbReference type="NCBI Taxonomy" id="2006564"/>
    <lineage>
        <taxon>Bacteria</taxon>
        <taxon>Pseudomonadati</taxon>
        <taxon>Bacteroidota</taxon>
        <taxon>Bacteroidia</taxon>
        <taxon>Marinilabiliales</taxon>
        <taxon>Marinilabiliaceae</taxon>
        <taxon>Carboxylicivirga</taxon>
    </lineage>
</organism>
<dbReference type="AlphaFoldDB" id="A0A941F5F3"/>
<dbReference type="Proteomes" id="UP000679220">
    <property type="component" value="Unassembled WGS sequence"/>
</dbReference>
<proteinExistence type="predicted"/>
<keyword evidence="2" id="KW-1185">Reference proteome</keyword>
<name>A0A941F5F3_9BACT</name>
<gene>
    <name evidence="1" type="ORF">KDU71_08340</name>
</gene>
<reference evidence="1" key="2">
    <citation type="submission" date="2021-04" db="EMBL/GenBank/DDBJ databases">
        <authorList>
            <person name="Zhang T."/>
            <person name="Zhang Y."/>
            <person name="Lu D."/>
            <person name="Zuo D."/>
            <person name="Du Z."/>
        </authorList>
    </citation>
    <scope>NUCLEOTIDE SEQUENCE</scope>
    <source>
        <strain evidence="1">JR1</strain>
    </source>
</reference>
<comment type="caution">
    <text evidence="1">The sequence shown here is derived from an EMBL/GenBank/DDBJ whole genome shotgun (WGS) entry which is preliminary data.</text>
</comment>
<accession>A0A941F5F3</accession>
<protein>
    <submittedName>
        <fullName evidence="1">Uncharacterized protein</fullName>
    </submittedName>
</protein>
<sequence length="376" mass="42933">MKNRKVYTLLILVTICFAGYAQKEQLPKVKIGGAIRFNYNLSDWKAEQVKRGGDFGYDVFRLNATGTYKQLGFNAEYRFYSNSFGGGMLKQGWIEYYINDFSSIQLGLCQVPFGLQPYNSNNWFFSLPYYIGLEDDHDMGIKWIKHYEHLLVQAAFFKNAEELNFGNTSAISPNRYSYDVAGRNKEVNQGNIKLAYSPDGDFNTSIEFSAMYGGLYNLVSNKMGNHSALALGFRHKMNNWELKLQALTFSKNPKDSAQYKNTIEMGAYGAIYKVAAKGQVVSSSLSYTIPCKSQHIDYLKLYNDFSWFNKSEETFHDSYMNVLGCMIAAGPIYTYIDSAWGKNHAWLGPEWTNAFAEGSKDAGWHMRFNINVGYYF</sequence>
<reference evidence="1" key="1">
    <citation type="journal article" date="2018" name="Int. J. Syst. Evol. Microbiol.">
        <title>Carboxylicivirga sediminis sp. nov., isolated from coastal sediment.</title>
        <authorList>
            <person name="Wang F.Q."/>
            <person name="Ren L.H."/>
            <person name="Zou R.J."/>
            <person name="Sun Y.Z."/>
            <person name="Liu X.J."/>
            <person name="Jiang F."/>
            <person name="Liu L.J."/>
        </authorList>
    </citation>
    <scope>NUCLEOTIDE SEQUENCE</scope>
    <source>
        <strain evidence="1">JR1</strain>
    </source>
</reference>
<dbReference type="RefSeq" id="WP_212189539.1">
    <property type="nucleotide sequence ID" value="NZ_JAGTAR010000010.1"/>
</dbReference>
<evidence type="ECO:0000313" key="2">
    <source>
        <dbReference type="Proteomes" id="UP000679220"/>
    </source>
</evidence>
<dbReference type="EMBL" id="JAGTAR010000010">
    <property type="protein sequence ID" value="MBR8535565.1"/>
    <property type="molecule type" value="Genomic_DNA"/>
</dbReference>
<evidence type="ECO:0000313" key="1">
    <source>
        <dbReference type="EMBL" id="MBR8535565.1"/>
    </source>
</evidence>